<dbReference type="Proteomes" id="UP000327493">
    <property type="component" value="Unassembled WGS sequence"/>
</dbReference>
<name>A0A5J5CA93_9PERO</name>
<reference evidence="2 3" key="1">
    <citation type="submission" date="2019-08" db="EMBL/GenBank/DDBJ databases">
        <title>A chromosome-level genome assembly, high-density linkage maps, and genome scans reveal the genomic architecture of hybrid incompatibilities underlying speciation via character displacement in darters (Percidae: Etheostominae).</title>
        <authorList>
            <person name="Moran R.L."/>
            <person name="Catchen J.M."/>
            <person name="Fuller R.C."/>
        </authorList>
    </citation>
    <scope>NUCLEOTIDE SEQUENCE [LARGE SCALE GENOMIC DNA]</scope>
    <source>
        <strain evidence="2">EspeVRDwgs_2016</strain>
        <tissue evidence="2">Muscle</tissue>
    </source>
</reference>
<gene>
    <name evidence="2" type="ORF">FQN60_005268</name>
</gene>
<evidence type="ECO:0000256" key="1">
    <source>
        <dbReference type="SAM" id="MobiDB-lite"/>
    </source>
</evidence>
<sequence>MRHGYGVRQMFRTVWPLSSAHPYAPRCLPSAVSRVMVQYCCDSLSDSPAGTRGFVLNFHSDGEGQRRRRVFFAVAPSSGAFSDCANQTHAHQFPVSAAQHSDTTMSRISSSDATPQ</sequence>
<evidence type="ECO:0000313" key="3">
    <source>
        <dbReference type="Proteomes" id="UP000327493"/>
    </source>
</evidence>
<dbReference type="EMBL" id="VOFY01000734">
    <property type="protein sequence ID" value="KAA8578398.1"/>
    <property type="molecule type" value="Genomic_DNA"/>
</dbReference>
<accession>A0A5J5CA93</accession>
<proteinExistence type="predicted"/>
<comment type="caution">
    <text evidence="2">The sequence shown here is derived from an EMBL/GenBank/DDBJ whole genome shotgun (WGS) entry which is preliminary data.</text>
</comment>
<keyword evidence="3" id="KW-1185">Reference proteome</keyword>
<protein>
    <submittedName>
        <fullName evidence="2">Uncharacterized protein</fullName>
    </submittedName>
</protein>
<organism evidence="2 3">
    <name type="scientific">Etheostoma spectabile</name>
    <name type="common">orangethroat darter</name>
    <dbReference type="NCBI Taxonomy" id="54343"/>
    <lineage>
        <taxon>Eukaryota</taxon>
        <taxon>Metazoa</taxon>
        <taxon>Chordata</taxon>
        <taxon>Craniata</taxon>
        <taxon>Vertebrata</taxon>
        <taxon>Euteleostomi</taxon>
        <taxon>Actinopterygii</taxon>
        <taxon>Neopterygii</taxon>
        <taxon>Teleostei</taxon>
        <taxon>Neoteleostei</taxon>
        <taxon>Acanthomorphata</taxon>
        <taxon>Eupercaria</taxon>
        <taxon>Perciformes</taxon>
        <taxon>Percoidei</taxon>
        <taxon>Percidae</taxon>
        <taxon>Etheostomatinae</taxon>
        <taxon>Etheostoma</taxon>
    </lineage>
</organism>
<evidence type="ECO:0000313" key="2">
    <source>
        <dbReference type="EMBL" id="KAA8578398.1"/>
    </source>
</evidence>
<feature type="compositionally biased region" description="Polar residues" evidence="1">
    <location>
        <begin position="98"/>
        <end position="116"/>
    </location>
</feature>
<feature type="region of interest" description="Disordered" evidence="1">
    <location>
        <begin position="95"/>
        <end position="116"/>
    </location>
</feature>
<dbReference type="AlphaFoldDB" id="A0A5J5CA93"/>